<reference evidence="1 2" key="1">
    <citation type="journal article" date="2024" name="Microbiol. Resour. Announc.">
        <title>Genome annotations for the ascomycete fungi Trichoderma harzianum, Trichoderma aggressivum, and Purpureocillium lilacinum.</title>
        <authorList>
            <person name="Beijen E.P.W."/>
            <person name="Ohm R.A."/>
        </authorList>
    </citation>
    <scope>NUCLEOTIDE SEQUENCE [LARGE SCALE GENOMIC DNA]</scope>
    <source>
        <strain evidence="1 2">CBS 150709</strain>
    </source>
</reference>
<dbReference type="Proteomes" id="UP001287286">
    <property type="component" value="Unassembled WGS sequence"/>
</dbReference>
<sequence>MTTYAVEPWRCNYCMAYFDSSELLQEHFREYRARASELQECWAHANSDATTAASDAEDLNFYVTLDTACPFEGCKKGPGPRGYSVRDHFYVHVECVEVCLHCTTHVSRNASQFITHARKCTGKTEPQREYIAKVKKALQAEAKKQLLRLLPPKTVRLLSQKQVTIRTDDHAALYHSTPLDGDANKQGRPSKRQRLDVQHAGQSINYTTEHCPRDTESINLSADNEAWLNRERDAVIASYPYTAQKGKSKKMAAEIERYLLRGGPEHAGTIRELFEELNLPQVEDLHRTMFDMTDSGTPDGVDRRQLRDALSELFDCLEVSHTYVLEGRLQLPRTTCLFMDMGETGDLTVTVKVGREAGLAFNKRFQPLTHLRYHSYYSAEASVSSGSRDEEGCAQH</sequence>
<evidence type="ECO:0000313" key="2">
    <source>
        <dbReference type="Proteomes" id="UP001287286"/>
    </source>
</evidence>
<protein>
    <recommendedName>
        <fullName evidence="3">C2H2-type domain-containing protein</fullName>
    </recommendedName>
</protein>
<organism evidence="1 2">
    <name type="scientific">Purpureocillium lilacinum</name>
    <name type="common">Paecilomyces lilacinus</name>
    <dbReference type="NCBI Taxonomy" id="33203"/>
    <lineage>
        <taxon>Eukaryota</taxon>
        <taxon>Fungi</taxon>
        <taxon>Dikarya</taxon>
        <taxon>Ascomycota</taxon>
        <taxon>Pezizomycotina</taxon>
        <taxon>Sordariomycetes</taxon>
        <taxon>Hypocreomycetidae</taxon>
        <taxon>Hypocreales</taxon>
        <taxon>Ophiocordycipitaceae</taxon>
        <taxon>Purpureocillium</taxon>
    </lineage>
</organism>
<proteinExistence type="predicted"/>
<name>A0ABR0BGZ9_PURLI</name>
<keyword evidence="2" id="KW-1185">Reference proteome</keyword>
<accession>A0ABR0BGZ9</accession>
<evidence type="ECO:0008006" key="3">
    <source>
        <dbReference type="Google" id="ProtNLM"/>
    </source>
</evidence>
<dbReference type="EMBL" id="JAWRVI010000100">
    <property type="protein sequence ID" value="KAK4077290.1"/>
    <property type="molecule type" value="Genomic_DNA"/>
</dbReference>
<gene>
    <name evidence="1" type="ORF">Purlil1_12374</name>
</gene>
<evidence type="ECO:0000313" key="1">
    <source>
        <dbReference type="EMBL" id="KAK4077290.1"/>
    </source>
</evidence>
<comment type="caution">
    <text evidence="1">The sequence shown here is derived from an EMBL/GenBank/DDBJ whole genome shotgun (WGS) entry which is preliminary data.</text>
</comment>